<evidence type="ECO:0000313" key="3">
    <source>
        <dbReference type="Proteomes" id="UP000030706"/>
    </source>
</evidence>
<dbReference type="AlphaFoldDB" id="A0A074XWG8"/>
<feature type="compositionally biased region" description="Basic and acidic residues" evidence="1">
    <location>
        <begin position="21"/>
        <end position="34"/>
    </location>
</feature>
<sequence length="287" mass="32854">MTAAKNRRGHTSSSVQKKHSHFSESKKDKKEKKYLTTNSVFKNHPDRIRKRDKASSKSKRDDLGKSVLGSRRKREREPSSSPPPRRYTLADESNAVFDNYKNHVSDDAEQTIARAYKDLVQQLEQTTLAPDSLSNRIAEAIEAAQAISTPLADEPVSVNFKDAKGNILRNEQIPIGDTVTRFEQILQKKKDDLTTLWEEWEDVRQEIAETGADILHDQKFPSQFGLEAANNHYSPLSHTNPEVESLRRLIQKESEKAYKELDQEAKDSVAAHREYQGLWISWLQQNT</sequence>
<proteinExistence type="predicted"/>
<dbReference type="RefSeq" id="XP_029764156.1">
    <property type="nucleotide sequence ID" value="XM_029898858.1"/>
</dbReference>
<dbReference type="EMBL" id="KL584976">
    <property type="protein sequence ID" value="KEQ87969.1"/>
    <property type="molecule type" value="Genomic_DNA"/>
</dbReference>
<reference evidence="2 3" key="1">
    <citation type="journal article" date="2014" name="BMC Genomics">
        <title>Genome sequencing of four Aureobasidium pullulans varieties: biotechnological potential, stress tolerance, and description of new species.</title>
        <authorList>
            <person name="Gostin Ar C."/>
            <person name="Ohm R.A."/>
            <person name="Kogej T."/>
            <person name="Sonjak S."/>
            <person name="Turk M."/>
            <person name="Zajc J."/>
            <person name="Zalar P."/>
            <person name="Grube M."/>
            <person name="Sun H."/>
            <person name="Han J."/>
            <person name="Sharma A."/>
            <person name="Chiniquy J."/>
            <person name="Ngan C.Y."/>
            <person name="Lipzen A."/>
            <person name="Barry K."/>
            <person name="Grigoriev I.V."/>
            <person name="Gunde-Cimerman N."/>
        </authorList>
    </citation>
    <scope>NUCLEOTIDE SEQUENCE [LARGE SCALE GENOMIC DNA]</scope>
    <source>
        <strain evidence="2 3">EXF-150</strain>
    </source>
</reference>
<gene>
    <name evidence="2" type="ORF">M438DRAFT_135625</name>
</gene>
<organism evidence="2 3">
    <name type="scientific">Aureobasidium pullulans EXF-150</name>
    <dbReference type="NCBI Taxonomy" id="1043002"/>
    <lineage>
        <taxon>Eukaryota</taxon>
        <taxon>Fungi</taxon>
        <taxon>Dikarya</taxon>
        <taxon>Ascomycota</taxon>
        <taxon>Pezizomycotina</taxon>
        <taxon>Dothideomycetes</taxon>
        <taxon>Dothideomycetidae</taxon>
        <taxon>Dothideales</taxon>
        <taxon>Saccotheciaceae</taxon>
        <taxon>Aureobasidium</taxon>
    </lineage>
</organism>
<keyword evidence="3" id="KW-1185">Reference proteome</keyword>
<name>A0A074XWG8_AURPU</name>
<feature type="compositionally biased region" description="Basic residues" evidence="1">
    <location>
        <begin position="1"/>
        <end position="20"/>
    </location>
</feature>
<evidence type="ECO:0000313" key="2">
    <source>
        <dbReference type="EMBL" id="KEQ87969.1"/>
    </source>
</evidence>
<accession>A0A074XWG8</accession>
<dbReference type="OrthoDB" id="3929111at2759"/>
<feature type="region of interest" description="Disordered" evidence="1">
    <location>
        <begin position="1"/>
        <end position="88"/>
    </location>
</feature>
<feature type="compositionally biased region" description="Basic and acidic residues" evidence="1">
    <location>
        <begin position="53"/>
        <end position="64"/>
    </location>
</feature>
<evidence type="ECO:0000256" key="1">
    <source>
        <dbReference type="SAM" id="MobiDB-lite"/>
    </source>
</evidence>
<dbReference type="Proteomes" id="UP000030706">
    <property type="component" value="Unassembled WGS sequence"/>
</dbReference>
<dbReference type="HOGENOM" id="CLU_986894_0_0_1"/>
<protein>
    <submittedName>
        <fullName evidence="2">Uncharacterized protein</fullName>
    </submittedName>
</protein>
<dbReference type="GeneID" id="40741164"/>